<name>A0ABQ9SNG9_9PEZI</name>
<gene>
    <name evidence="1" type="ORF">CPAR01_07036</name>
</gene>
<sequence length="135" mass="15433">MHVRTRTRTRKSLDIGQINEPFRLNQFRTVWLKSEQAELRRPRNRLVSPGYRGVHMHSAAPDDDGPPSANPSLERFILIRRRITPATVLVPGVRICALVSRHPPHNLVFDFSMYPPAPCEDYNALCPLEFVGHNA</sequence>
<accession>A0ABQ9SNG9</accession>
<dbReference type="EMBL" id="MOPA01000005">
    <property type="protein sequence ID" value="KAK1541047.1"/>
    <property type="molecule type" value="Genomic_DNA"/>
</dbReference>
<reference evidence="1 2" key="1">
    <citation type="submission" date="2016-10" db="EMBL/GenBank/DDBJ databases">
        <title>The genome sequence of Colletotrichum fioriniae PJ7.</title>
        <authorList>
            <person name="Baroncelli R."/>
        </authorList>
    </citation>
    <scope>NUCLEOTIDE SEQUENCE [LARGE SCALE GENOMIC DNA]</scope>
    <source>
        <strain evidence="1 2">IMI 384185</strain>
    </source>
</reference>
<dbReference type="GeneID" id="85375206"/>
<dbReference type="RefSeq" id="XP_060350181.1">
    <property type="nucleotide sequence ID" value="XM_060491307.1"/>
</dbReference>
<organism evidence="1 2">
    <name type="scientific">Colletotrichum paranaense</name>
    <dbReference type="NCBI Taxonomy" id="1914294"/>
    <lineage>
        <taxon>Eukaryota</taxon>
        <taxon>Fungi</taxon>
        <taxon>Dikarya</taxon>
        <taxon>Ascomycota</taxon>
        <taxon>Pezizomycotina</taxon>
        <taxon>Sordariomycetes</taxon>
        <taxon>Hypocreomycetidae</taxon>
        <taxon>Glomerellales</taxon>
        <taxon>Glomerellaceae</taxon>
        <taxon>Colletotrichum</taxon>
        <taxon>Colletotrichum acutatum species complex</taxon>
    </lineage>
</organism>
<evidence type="ECO:0000313" key="1">
    <source>
        <dbReference type="EMBL" id="KAK1541047.1"/>
    </source>
</evidence>
<keyword evidence="2" id="KW-1185">Reference proteome</keyword>
<proteinExistence type="predicted"/>
<protein>
    <submittedName>
        <fullName evidence="1">Uncharacterized protein</fullName>
    </submittedName>
</protein>
<evidence type="ECO:0000313" key="2">
    <source>
        <dbReference type="Proteomes" id="UP001241169"/>
    </source>
</evidence>
<comment type="caution">
    <text evidence="1">The sequence shown here is derived from an EMBL/GenBank/DDBJ whole genome shotgun (WGS) entry which is preliminary data.</text>
</comment>
<dbReference type="Proteomes" id="UP001241169">
    <property type="component" value="Unassembled WGS sequence"/>
</dbReference>